<keyword evidence="7 8" id="KW-0030">Aminoacyl-tRNA synthetase</keyword>
<dbReference type="Gene3D" id="1.10.730.10">
    <property type="entry name" value="Isoleucyl-tRNA Synthetase, Domain 1"/>
    <property type="match status" value="1"/>
</dbReference>
<keyword evidence="4 8" id="KW-0547">Nucleotide-binding</keyword>
<dbReference type="Gene3D" id="1.10.10.720">
    <property type="entry name" value="leucyl-tRNA synthetase"/>
    <property type="match status" value="1"/>
</dbReference>
<dbReference type="InterPro" id="IPR009080">
    <property type="entry name" value="tRNAsynth_Ia_anticodon-bd"/>
</dbReference>
<dbReference type="PANTHER" id="PTHR45794">
    <property type="entry name" value="LEUCYL-TRNA SYNTHETASE"/>
    <property type="match status" value="1"/>
</dbReference>
<comment type="subcellular location">
    <subcellularLocation>
        <location evidence="8">Cytoplasm</location>
    </subcellularLocation>
</comment>
<dbReference type="InterPro" id="IPR009008">
    <property type="entry name" value="Val/Leu/Ile-tRNA-synth_edit"/>
</dbReference>
<dbReference type="GO" id="GO:0005524">
    <property type="term" value="F:ATP binding"/>
    <property type="evidence" value="ECO:0007669"/>
    <property type="project" value="UniProtKB-UniRule"/>
</dbReference>
<dbReference type="GO" id="GO:0005737">
    <property type="term" value="C:cytoplasm"/>
    <property type="evidence" value="ECO:0007669"/>
    <property type="project" value="UniProtKB-SubCell"/>
</dbReference>
<dbReference type="SUPFAM" id="SSF50677">
    <property type="entry name" value="ValRS/IleRS/LeuRS editing domain"/>
    <property type="match status" value="1"/>
</dbReference>
<keyword evidence="6 8" id="KW-0648">Protein biosynthesis</keyword>
<dbReference type="AlphaFoldDB" id="A0A031LKH0"/>
<accession>A0A031LKH0</accession>
<dbReference type="InterPro" id="IPR020791">
    <property type="entry name" value="Leu-tRNA-lgase_arc"/>
</dbReference>
<dbReference type="Gene3D" id="3.40.50.620">
    <property type="entry name" value="HUPs"/>
    <property type="match status" value="1"/>
</dbReference>
<sequence>MSAFFNSIAEKWQRTWEEQKIFEANPDKRKDKFFITVPFPYTNSPMHIGHGRTYVTADIYARYMRMKGKNVLFPFAFQFTGTPILAVADGIRRGDKELIDSFVKIYNIPEEKLKELADPYKLAEYFKDDMEKSAKSLGLSVDWRRSFTTTDKRFSSLIQWQFKKLKEAGKLVIESDAVSYCPRDQFPVGMHDTKGDIEPEIDRLDVILFEGEYLFPVSTSRPETVFGGNGLAVNPEAEYVVAETNGKKYILSSDSFFKLSFQRDLKETDRMLGSELVGRKAINPVTLKEVEVIGSGLVNSNFGTGIVMLVPAHDPIHKAMIEQAGEEVDITPVIRSPDLPEVPTEDIEIANMAELKDYAETIYRTEFYKGVMREDIVDLVPDYMRQYVKERIAGRSVKEGRMAVVDLLKNLGRYDSIYEITNGPVFCRCGAQVVVKTLEKQWFIAYDDPEWKRSVLKSLDKVDIVPPEAKKEFEKVIFDLRKRVVGRSRGLGVKLPWDESQIIDSLSDSTLYTVFYTVSHLLKEANDKELDYIFLGLPAEVNDDIKKLREEFQYWYPIDVRSSGRDLVQNHLPYFIYNHLVIFGESGLPKEIVLNGFVRVGGKKMSKSFRNIYPLKKAIEEYGVDPVRVALTSTAEIYQDIEFNERLVTAIAEQLRRLFNTINYIIEIKREKKYDIYDKWLSSIIAKKVGEIDQAYKTFEFKKAMDEAIYSIYDAILDYLDMTESPSSDILKRVASAWIRMISPLVPHLAEELWSKSFTGLVVNQDFPKPEEFQVYPEAVLQVEYLKEVVNRIRELVNVVGKEPSKVVLYVSTDKQKMKIAIDACKAIQEGKSAKDFLSTYGGDVSAERIYNVVKSYEDDFRKYMVEVSDIDEVRILAENARYITSKLGIPQLAIYDAGDPTIPDMKERKGQALPLYPSILIL</sequence>
<keyword evidence="12" id="KW-1185">Reference proteome</keyword>
<dbReference type="OrthoDB" id="23906at2157"/>
<dbReference type="EMBL" id="JFZT01000057">
    <property type="protein sequence ID" value="EZQ02051.1"/>
    <property type="molecule type" value="Genomic_DNA"/>
</dbReference>
<feature type="short sequence motif" description="'KMSKS' region" evidence="8">
    <location>
        <begin position="604"/>
        <end position="608"/>
    </location>
</feature>
<evidence type="ECO:0000256" key="3">
    <source>
        <dbReference type="ARBA" id="ARBA00022598"/>
    </source>
</evidence>
<evidence type="ECO:0000256" key="6">
    <source>
        <dbReference type="ARBA" id="ARBA00022917"/>
    </source>
</evidence>
<feature type="domain" description="Aminoacyl-tRNA synthetase class Ia" evidence="9">
    <location>
        <begin position="12"/>
        <end position="497"/>
    </location>
</feature>
<proteinExistence type="inferred from homology"/>
<reference evidence="11 12" key="1">
    <citation type="submission" date="2014-03" db="EMBL/GenBank/DDBJ databases">
        <title>Draft genome sequence of the novel thermoacidophilic archaea Acidianus copahuensis ALE1 strain, isolated from Copahue volcanic area in Neuquen Argentina.</title>
        <authorList>
            <person name="Urbieta M.S."/>
            <person name="Rascovan N."/>
            <person name="Castro C."/>
            <person name="Revale S."/>
            <person name="Giaveno M.A."/>
            <person name="Vazquez M.P."/>
            <person name="Donati E.R."/>
        </authorList>
    </citation>
    <scope>NUCLEOTIDE SEQUENCE [LARGE SCALE GENOMIC DNA]</scope>
    <source>
        <strain evidence="11 12">ALE1</strain>
    </source>
</reference>
<feature type="binding site" evidence="8">
    <location>
        <position position="607"/>
    </location>
    <ligand>
        <name>ATP</name>
        <dbReference type="ChEBI" id="CHEBI:30616"/>
    </ligand>
</feature>
<feature type="domain" description="Aminoacyl-tRNA synthetase class Ia" evidence="9">
    <location>
        <begin position="549"/>
        <end position="643"/>
    </location>
</feature>
<evidence type="ECO:0000259" key="10">
    <source>
        <dbReference type="Pfam" id="PF08264"/>
    </source>
</evidence>
<dbReference type="NCBIfam" id="NF008957">
    <property type="entry name" value="PRK12300.1"/>
    <property type="match status" value="1"/>
</dbReference>
<dbReference type="GO" id="GO:0006429">
    <property type="term" value="P:leucyl-tRNA aminoacylation"/>
    <property type="evidence" value="ECO:0007669"/>
    <property type="project" value="UniProtKB-UniRule"/>
</dbReference>
<evidence type="ECO:0000256" key="1">
    <source>
        <dbReference type="ARBA" id="ARBA00005594"/>
    </source>
</evidence>
<evidence type="ECO:0000256" key="7">
    <source>
        <dbReference type="ARBA" id="ARBA00023146"/>
    </source>
</evidence>
<keyword evidence="5 8" id="KW-0067">ATP-binding</keyword>
<dbReference type="Gene3D" id="3.30.2320.20">
    <property type="entry name" value="Class I aminoacyl-tRNA synthetases (RS)"/>
    <property type="match status" value="1"/>
</dbReference>
<protein>
    <recommendedName>
        <fullName evidence="8">Leucine--tRNA ligase</fullName>
        <ecNumber evidence="8">6.1.1.4</ecNumber>
    </recommendedName>
    <alternativeName>
        <fullName evidence="8">Leucyl-tRNA synthetase</fullName>
        <shortName evidence="8">LeuRS</shortName>
    </alternativeName>
</protein>
<comment type="caution">
    <text evidence="11">The sequence shown here is derived from an EMBL/GenBank/DDBJ whole genome shotgun (WGS) entry which is preliminary data.</text>
</comment>
<comment type="catalytic activity">
    <reaction evidence="8">
        <text>tRNA(Leu) + L-leucine + ATP = L-leucyl-tRNA(Leu) + AMP + diphosphate</text>
        <dbReference type="Rhea" id="RHEA:11688"/>
        <dbReference type="Rhea" id="RHEA-COMP:9613"/>
        <dbReference type="Rhea" id="RHEA-COMP:9622"/>
        <dbReference type="ChEBI" id="CHEBI:30616"/>
        <dbReference type="ChEBI" id="CHEBI:33019"/>
        <dbReference type="ChEBI" id="CHEBI:57427"/>
        <dbReference type="ChEBI" id="CHEBI:78442"/>
        <dbReference type="ChEBI" id="CHEBI:78494"/>
        <dbReference type="ChEBI" id="CHEBI:456215"/>
        <dbReference type="EC" id="6.1.1.4"/>
    </reaction>
</comment>
<dbReference type="Gene3D" id="3.90.740.10">
    <property type="entry name" value="Valyl/Leucyl/Isoleucyl-tRNA synthetase, editing domain"/>
    <property type="match status" value="1"/>
</dbReference>
<dbReference type="NCBIfam" id="TIGR00395">
    <property type="entry name" value="leuS_arch"/>
    <property type="match status" value="1"/>
</dbReference>
<dbReference type="HAMAP" id="MF_00049_A">
    <property type="entry name" value="Leu_tRNA_synth_A"/>
    <property type="match status" value="1"/>
</dbReference>
<dbReference type="Proteomes" id="UP000024332">
    <property type="component" value="Unassembled WGS sequence"/>
</dbReference>
<keyword evidence="2 8" id="KW-0963">Cytoplasm</keyword>
<dbReference type="InterPro" id="IPR013155">
    <property type="entry name" value="M/V/L/I-tRNA-synth_anticd-bd"/>
</dbReference>
<feature type="short sequence motif" description="'HIGH' region" evidence="8">
    <location>
        <begin position="40"/>
        <end position="50"/>
    </location>
</feature>
<dbReference type="InterPro" id="IPR004493">
    <property type="entry name" value="Leu-tRNA-synth_Ia_arc/euk"/>
</dbReference>
<comment type="similarity">
    <text evidence="1 8">Belongs to the class-I aminoacyl-tRNA synthetase family.</text>
</comment>
<dbReference type="Pfam" id="PF00133">
    <property type="entry name" value="tRNA-synt_1"/>
    <property type="match status" value="2"/>
</dbReference>
<dbReference type="STRING" id="1160895.CM19_11310"/>
<name>A0A031LKH0_9CREN</name>
<evidence type="ECO:0000256" key="4">
    <source>
        <dbReference type="ARBA" id="ARBA00022741"/>
    </source>
</evidence>
<dbReference type="GO" id="GO:0002161">
    <property type="term" value="F:aminoacyl-tRNA deacylase activity"/>
    <property type="evidence" value="ECO:0007669"/>
    <property type="project" value="InterPro"/>
</dbReference>
<organism evidence="11 12">
    <name type="scientific">Candidatus Acidianus copahuensis</name>
    <dbReference type="NCBI Taxonomy" id="1160895"/>
    <lineage>
        <taxon>Archaea</taxon>
        <taxon>Thermoproteota</taxon>
        <taxon>Thermoprotei</taxon>
        <taxon>Sulfolobales</taxon>
        <taxon>Sulfolobaceae</taxon>
        <taxon>Acidianus</taxon>
    </lineage>
</organism>
<dbReference type="SUPFAM" id="SSF47323">
    <property type="entry name" value="Anticodon-binding domain of a subclass of class I aminoacyl-tRNA synthetases"/>
    <property type="match status" value="1"/>
</dbReference>
<dbReference type="Pfam" id="PF08264">
    <property type="entry name" value="Anticodon_1"/>
    <property type="match status" value="1"/>
</dbReference>
<gene>
    <name evidence="8" type="primary">leuS</name>
    <name evidence="11" type="ORF">CM19_11310</name>
</gene>
<dbReference type="EC" id="6.1.1.4" evidence="8"/>
<feature type="domain" description="Methionyl/Valyl/Leucyl/Isoleucyl-tRNA synthetase anticodon-binding" evidence="10">
    <location>
        <begin position="678"/>
        <end position="797"/>
    </location>
</feature>
<evidence type="ECO:0000313" key="12">
    <source>
        <dbReference type="Proteomes" id="UP000024332"/>
    </source>
</evidence>
<evidence type="ECO:0000256" key="8">
    <source>
        <dbReference type="HAMAP-Rule" id="MF_00049"/>
    </source>
</evidence>
<evidence type="ECO:0000256" key="5">
    <source>
        <dbReference type="ARBA" id="ARBA00022840"/>
    </source>
</evidence>
<keyword evidence="3 8" id="KW-0436">Ligase</keyword>
<dbReference type="GO" id="GO:0004823">
    <property type="term" value="F:leucine-tRNA ligase activity"/>
    <property type="evidence" value="ECO:0007669"/>
    <property type="project" value="UniProtKB-UniRule"/>
</dbReference>
<dbReference type="PANTHER" id="PTHR45794:SF1">
    <property type="entry name" value="LEUCINE--TRNA LIGASE, CYTOPLASMIC"/>
    <property type="match status" value="1"/>
</dbReference>
<evidence type="ECO:0000313" key="11">
    <source>
        <dbReference type="EMBL" id="EZQ02051.1"/>
    </source>
</evidence>
<evidence type="ECO:0000259" key="9">
    <source>
        <dbReference type="Pfam" id="PF00133"/>
    </source>
</evidence>
<dbReference type="InterPro" id="IPR002300">
    <property type="entry name" value="aa-tRNA-synth_Ia"/>
</dbReference>
<dbReference type="InterPro" id="IPR014729">
    <property type="entry name" value="Rossmann-like_a/b/a_fold"/>
</dbReference>
<dbReference type="SUPFAM" id="SSF52374">
    <property type="entry name" value="Nucleotidylyl transferase"/>
    <property type="match status" value="1"/>
</dbReference>
<evidence type="ECO:0000256" key="2">
    <source>
        <dbReference type="ARBA" id="ARBA00022490"/>
    </source>
</evidence>
<dbReference type="RefSeq" id="WP_048100432.1">
    <property type="nucleotide sequence ID" value="NZ_JFZT01000057.1"/>
</dbReference>